<organism evidence="1 2">
    <name type="scientific">Vermiconidia calcicola</name>
    <dbReference type="NCBI Taxonomy" id="1690605"/>
    <lineage>
        <taxon>Eukaryota</taxon>
        <taxon>Fungi</taxon>
        <taxon>Dikarya</taxon>
        <taxon>Ascomycota</taxon>
        <taxon>Pezizomycotina</taxon>
        <taxon>Dothideomycetes</taxon>
        <taxon>Dothideomycetidae</taxon>
        <taxon>Mycosphaerellales</taxon>
        <taxon>Extremaceae</taxon>
        <taxon>Vermiconidia</taxon>
    </lineage>
</organism>
<proteinExistence type="predicted"/>
<sequence length="183" mass="20146">MAEKDVEAGTPTKIPHLRQVWEKAGITPEVQKWDYEGSGTEEDPYVVTWIENDPRNPMLYSETKKWSITMTVALATLAVAFVSSAYSGGANEVIQEFQISQEIFWPLLWAPLSELFGRQILYIVTYGALTAFNAGAAGSQNIATVTILRFFAGAFGSSPLTNAGGVIADSTYMKEVQTRQDPR</sequence>
<evidence type="ECO:0000313" key="2">
    <source>
        <dbReference type="Proteomes" id="UP001281147"/>
    </source>
</evidence>
<gene>
    <name evidence="1" type="primary">MFS2_1</name>
    <name evidence="1" type="ORF">LTR37_013937</name>
</gene>
<dbReference type="Proteomes" id="UP001281147">
    <property type="component" value="Unassembled WGS sequence"/>
</dbReference>
<name>A0ACC3MV10_9PEZI</name>
<reference evidence="1" key="1">
    <citation type="submission" date="2023-07" db="EMBL/GenBank/DDBJ databases">
        <title>Black Yeasts Isolated from many extreme environments.</title>
        <authorList>
            <person name="Coleine C."/>
            <person name="Stajich J.E."/>
            <person name="Selbmann L."/>
        </authorList>
    </citation>
    <scope>NUCLEOTIDE SEQUENCE</scope>
    <source>
        <strain evidence="1">CCFEE 5714</strain>
    </source>
</reference>
<dbReference type="EMBL" id="JAUTXU010000141">
    <property type="protein sequence ID" value="KAK3704263.1"/>
    <property type="molecule type" value="Genomic_DNA"/>
</dbReference>
<keyword evidence="2" id="KW-1185">Reference proteome</keyword>
<evidence type="ECO:0000313" key="1">
    <source>
        <dbReference type="EMBL" id="KAK3704263.1"/>
    </source>
</evidence>
<protein>
    <submittedName>
        <fullName evidence="1">MFS siderochrome iron transporter 1</fullName>
    </submittedName>
</protein>
<comment type="caution">
    <text evidence="1">The sequence shown here is derived from an EMBL/GenBank/DDBJ whole genome shotgun (WGS) entry which is preliminary data.</text>
</comment>
<accession>A0ACC3MV10</accession>